<dbReference type="EMBL" id="FCOL02000090">
    <property type="protein sequence ID" value="SAL83108.1"/>
    <property type="molecule type" value="Genomic_DNA"/>
</dbReference>
<evidence type="ECO:0000256" key="1">
    <source>
        <dbReference type="ARBA" id="ARBA00004442"/>
    </source>
</evidence>
<reference evidence="2" key="1">
    <citation type="submission" date="2016-01" db="EMBL/GenBank/DDBJ databases">
        <authorList>
            <person name="Peeters C."/>
        </authorList>
    </citation>
    <scope>NUCLEOTIDE SEQUENCE [LARGE SCALE GENOMIC DNA]</scope>
    <source>
        <strain evidence="2">LMG 22937</strain>
    </source>
</reference>
<comment type="subcellular location">
    <subcellularLocation>
        <location evidence="1">Cell outer membrane</location>
    </subcellularLocation>
</comment>
<evidence type="ECO:0000313" key="3">
    <source>
        <dbReference type="Proteomes" id="UP000054925"/>
    </source>
</evidence>
<dbReference type="Proteomes" id="UP000054925">
    <property type="component" value="Unassembled WGS sequence"/>
</dbReference>
<dbReference type="SUPFAM" id="SSF56925">
    <property type="entry name" value="OMPA-like"/>
    <property type="match status" value="1"/>
</dbReference>
<sequence>MIRYALLTDGAVFGEGADMMARSQRRMVAWAVCASLTIVATAARAETQPTSSGPDGWQFTLTPYLWLAGQSGNVRIGQVIPGQNVDAHFSNIWRDLDFGVMAAFEARKGRWAIIVDGFYVNVSTTSEPILGGRLGTARLQLDNGIVQAVGAYRILPSDKTPVDFIAGLRYTNLNAKLSFSPSPVLPAGDQRSTNVDWVDALVGLRAFYRFTDNWSVMGYADVGTGGAKYSWQLIASVSWDVSKTIGMTAGYRILAQDYNTSSFYYNVRTAGPFAGAHIKF</sequence>
<dbReference type="AlphaFoldDB" id="A0A158KPP2"/>
<organism evidence="2 3">
    <name type="scientific">Caballeronia terrestris</name>
    <dbReference type="NCBI Taxonomy" id="1226301"/>
    <lineage>
        <taxon>Bacteria</taxon>
        <taxon>Pseudomonadati</taxon>
        <taxon>Pseudomonadota</taxon>
        <taxon>Betaproteobacteria</taxon>
        <taxon>Burkholderiales</taxon>
        <taxon>Burkholderiaceae</taxon>
        <taxon>Caballeronia</taxon>
    </lineage>
</organism>
<evidence type="ECO:0000313" key="2">
    <source>
        <dbReference type="EMBL" id="SAL83108.1"/>
    </source>
</evidence>
<name>A0A158KPP2_9BURK</name>
<dbReference type="InterPro" id="IPR011250">
    <property type="entry name" value="OMP/PagP_B-barrel"/>
</dbReference>
<gene>
    <name evidence="2" type="ORF">AWB67_06314</name>
</gene>
<proteinExistence type="predicted"/>
<keyword evidence="3" id="KW-1185">Reference proteome</keyword>
<accession>A0A158KPP2</accession>
<dbReference type="GO" id="GO:0009279">
    <property type="term" value="C:cell outer membrane"/>
    <property type="evidence" value="ECO:0007669"/>
    <property type="project" value="UniProtKB-SubCell"/>
</dbReference>
<comment type="caution">
    <text evidence="2">The sequence shown here is derived from an EMBL/GenBank/DDBJ whole genome shotgun (WGS) entry which is preliminary data.</text>
</comment>
<evidence type="ECO:0008006" key="4">
    <source>
        <dbReference type="Google" id="ProtNLM"/>
    </source>
</evidence>
<protein>
    <recommendedName>
        <fullName evidence="4">Outer membrane protein beta-barrel domain-containing protein</fullName>
    </recommendedName>
</protein>